<dbReference type="OrthoDB" id="6139723at2759"/>
<dbReference type="AlphaFoldDB" id="A0A2Z6N225"/>
<evidence type="ECO:0000313" key="2">
    <source>
        <dbReference type="Proteomes" id="UP000242715"/>
    </source>
</evidence>
<name>A0A2Z6N225_TRISU</name>
<evidence type="ECO:0000313" key="1">
    <source>
        <dbReference type="EMBL" id="GAU38908.1"/>
    </source>
</evidence>
<dbReference type="Proteomes" id="UP000242715">
    <property type="component" value="Unassembled WGS sequence"/>
</dbReference>
<proteinExistence type="predicted"/>
<reference evidence="2" key="1">
    <citation type="journal article" date="2017" name="Front. Plant Sci.">
        <title>Climate Clever Clovers: New Paradigm to Reduce the Environmental Footprint of Ruminants by Breeding Low Methanogenic Forages Utilizing Haplotype Variation.</title>
        <authorList>
            <person name="Kaur P."/>
            <person name="Appels R."/>
            <person name="Bayer P.E."/>
            <person name="Keeble-Gagnere G."/>
            <person name="Wang J."/>
            <person name="Hirakawa H."/>
            <person name="Shirasawa K."/>
            <person name="Vercoe P."/>
            <person name="Stefanova K."/>
            <person name="Durmic Z."/>
            <person name="Nichols P."/>
            <person name="Revell C."/>
            <person name="Isobe S.N."/>
            <person name="Edwards D."/>
            <person name="Erskine W."/>
        </authorList>
    </citation>
    <scope>NUCLEOTIDE SEQUENCE [LARGE SCALE GENOMIC DNA]</scope>
    <source>
        <strain evidence="2">cv. Daliak</strain>
    </source>
</reference>
<dbReference type="EMBL" id="DF973736">
    <property type="protein sequence ID" value="GAU38908.1"/>
    <property type="molecule type" value="Genomic_DNA"/>
</dbReference>
<accession>A0A2Z6N225</accession>
<protein>
    <submittedName>
        <fullName evidence="1">Uncharacterized protein</fullName>
    </submittedName>
</protein>
<sequence>MVFSLAFCIFTSDMCMKLQGKELDGACRSDGQCQSGCPVGKHGVCEHGRCWCYDPPSTRGCKRT</sequence>
<organism evidence="1 2">
    <name type="scientific">Trifolium subterraneum</name>
    <name type="common">Subterranean clover</name>
    <dbReference type="NCBI Taxonomy" id="3900"/>
    <lineage>
        <taxon>Eukaryota</taxon>
        <taxon>Viridiplantae</taxon>
        <taxon>Streptophyta</taxon>
        <taxon>Embryophyta</taxon>
        <taxon>Tracheophyta</taxon>
        <taxon>Spermatophyta</taxon>
        <taxon>Magnoliopsida</taxon>
        <taxon>eudicotyledons</taxon>
        <taxon>Gunneridae</taxon>
        <taxon>Pentapetalae</taxon>
        <taxon>rosids</taxon>
        <taxon>fabids</taxon>
        <taxon>Fabales</taxon>
        <taxon>Fabaceae</taxon>
        <taxon>Papilionoideae</taxon>
        <taxon>50 kb inversion clade</taxon>
        <taxon>NPAAA clade</taxon>
        <taxon>Hologalegina</taxon>
        <taxon>IRL clade</taxon>
        <taxon>Trifolieae</taxon>
        <taxon>Trifolium</taxon>
    </lineage>
</organism>
<gene>
    <name evidence="1" type="ORF">TSUD_119740</name>
</gene>
<keyword evidence="2" id="KW-1185">Reference proteome</keyword>